<feature type="coiled-coil region" evidence="1">
    <location>
        <begin position="113"/>
        <end position="140"/>
    </location>
</feature>
<reference evidence="3" key="1">
    <citation type="submission" date="2011-07" db="EMBL/GenBank/DDBJ databases">
        <title>Divergent evolution of antigenic variation in African trypanosomes.</title>
        <authorList>
            <person name="Jackson A.P."/>
            <person name="Berry A."/>
            <person name="Allison H.C."/>
            <person name="Burton P."/>
            <person name="Anderson J."/>
            <person name="Aslett M."/>
            <person name="Brown R."/>
            <person name="Corton N."/>
            <person name="Harris D."/>
            <person name="Hauser H."/>
            <person name="Gamble J."/>
            <person name="Gilderthorp R."/>
            <person name="McQuillan J."/>
            <person name="Quail M.A."/>
            <person name="Sanders M."/>
            <person name="Van Tonder A."/>
            <person name="Ginger M.L."/>
            <person name="Donelson J.E."/>
            <person name="Field M.C."/>
            <person name="Barry J.D."/>
            <person name="Berriman M."/>
            <person name="Hertz-Fowler C."/>
        </authorList>
    </citation>
    <scope>NUCLEOTIDE SEQUENCE [LARGE SCALE GENOMIC DNA]</scope>
    <source>
        <strain evidence="3">IL3000</strain>
    </source>
</reference>
<dbReference type="Proteomes" id="UP000000702">
    <property type="component" value="Unassembled WGS sequence"/>
</dbReference>
<dbReference type="EMBL" id="CAEQ01001034">
    <property type="protein sequence ID" value="CCD13142.1"/>
    <property type="molecule type" value="Genomic_DNA"/>
</dbReference>
<protein>
    <submittedName>
        <fullName evidence="2">WGS project CAEQ00000000 data, annotated contig 1612</fullName>
    </submittedName>
</protein>
<sequence length="470" mass="53418">MESGITSQRGENDVCLTNLDVYRELTALHELVSETALEARQSTAFCQKIQRDISEFVRSEELVRDRGHALAAGSSSGDMECSGSIQSHLLTFERYIIGRVREELHGAGLTPKSEEQVTRIDALEERLRNHEAKVEALAKEGAAQQTAMRRQMKRYAVDLESHVVNVEKALQAEGRVRQRYLDEGEALGDMLHNLAHEVLGALVQLSDGLGLERETIRVERNRWFSLMNRVVERVKLLEDHNAALTIELNELRAAGSRQSQKLQETSESVAALVRGVDSTWDSSPMQSVGECELYAFSEVEAIDGEGLRTVRREIARINKALSALRSDCRRHDIELERNTLQLVELNDAHRALAGNVAKIWEQAKLVSEDIRNNLNEPHHVFACKYEKRVTHLFGTYGSDVLSGGTGSRSVRRMIMQLLWEKTRRTARSNAFHLWISWVRGCTQFRRDQTVLGLFTKHRKQLNDMSRLLRQ</sequence>
<evidence type="ECO:0000256" key="1">
    <source>
        <dbReference type="SAM" id="Coils"/>
    </source>
</evidence>
<evidence type="ECO:0000313" key="3">
    <source>
        <dbReference type="Proteomes" id="UP000000702"/>
    </source>
</evidence>
<dbReference type="AlphaFoldDB" id="F9W7H6"/>
<keyword evidence="3" id="KW-1185">Reference proteome</keyword>
<proteinExistence type="predicted"/>
<reference evidence="2 3" key="2">
    <citation type="journal article" date="2012" name="Proc. Natl. Acad. Sci. U.S.A.">
        <title>Antigenic diversity is generated by distinct evolutionary mechanisms in African trypanosome species.</title>
        <authorList>
            <person name="Jackson A.P."/>
            <person name="Berry A."/>
            <person name="Aslett M."/>
            <person name="Allison H.C."/>
            <person name="Burton P."/>
            <person name="Vavrova-Anderson J."/>
            <person name="Brown R."/>
            <person name="Browne H."/>
            <person name="Corton N."/>
            <person name="Hauser H."/>
            <person name="Gamble J."/>
            <person name="Gilderthorp R."/>
            <person name="Marcello L."/>
            <person name="McQuillan J."/>
            <person name="Otto T.D."/>
            <person name="Quail M.A."/>
            <person name="Sanders M.J."/>
            <person name="van Tonder A."/>
            <person name="Ginger M.L."/>
            <person name="Field M.C."/>
            <person name="Barry J.D."/>
            <person name="Hertz-Fowler C."/>
            <person name="Berriman M."/>
        </authorList>
    </citation>
    <scope>NUCLEOTIDE SEQUENCE [LARGE SCALE GENOMIC DNA]</scope>
    <source>
        <strain evidence="2 3">IL3000</strain>
    </source>
</reference>
<dbReference type="OMA" id="ICNIPIS"/>
<accession>F9W7H6</accession>
<organism evidence="2 3">
    <name type="scientific">Trypanosoma congolense (strain IL3000)</name>
    <dbReference type="NCBI Taxonomy" id="1068625"/>
    <lineage>
        <taxon>Eukaryota</taxon>
        <taxon>Discoba</taxon>
        <taxon>Euglenozoa</taxon>
        <taxon>Kinetoplastea</taxon>
        <taxon>Metakinetoplastina</taxon>
        <taxon>Trypanosomatida</taxon>
        <taxon>Trypanosomatidae</taxon>
        <taxon>Trypanosoma</taxon>
        <taxon>Nannomonas</taxon>
    </lineage>
</organism>
<gene>
    <name evidence="2" type="ORF">TCIL3000_0_39210</name>
</gene>
<keyword evidence="1" id="KW-0175">Coiled coil</keyword>
<dbReference type="VEuPathDB" id="TriTrypDB:TcIL3000_0_39210"/>
<comment type="caution">
    <text evidence="2">The sequence shown here is derived from an EMBL/GenBank/DDBJ whole genome shotgun (WGS) entry which is preliminary data.</text>
</comment>
<evidence type="ECO:0000313" key="2">
    <source>
        <dbReference type="EMBL" id="CCD13142.1"/>
    </source>
</evidence>
<name>F9W7H6_TRYCI</name>